<dbReference type="RefSeq" id="WP_003778927.1">
    <property type="nucleotide sequence ID" value="NZ_JH992961.1"/>
</dbReference>
<keyword evidence="4" id="KW-1185">Reference proteome</keyword>
<comment type="function">
    <text evidence="1">May bind long-chain fatty acids, such as palmitate, and may play a role in lipid transport or fatty acid metabolism.</text>
</comment>
<dbReference type="Pfam" id="PF02645">
    <property type="entry name" value="DegV"/>
    <property type="match status" value="1"/>
</dbReference>
<organism evidence="3 4">
    <name type="scientific">Alloiococcus otitis ATCC 51267</name>
    <dbReference type="NCBI Taxonomy" id="883081"/>
    <lineage>
        <taxon>Bacteria</taxon>
        <taxon>Bacillati</taxon>
        <taxon>Bacillota</taxon>
        <taxon>Bacilli</taxon>
        <taxon>Lactobacillales</taxon>
        <taxon>Carnobacteriaceae</taxon>
        <taxon>Alloiococcus</taxon>
    </lineage>
</organism>
<evidence type="ECO:0000313" key="3">
    <source>
        <dbReference type="EMBL" id="EKU92982.1"/>
    </source>
</evidence>
<evidence type="ECO:0000313" key="4">
    <source>
        <dbReference type="Proteomes" id="UP000009875"/>
    </source>
</evidence>
<evidence type="ECO:0000256" key="1">
    <source>
        <dbReference type="ARBA" id="ARBA00003238"/>
    </source>
</evidence>
<dbReference type="eggNOG" id="COG1307">
    <property type="taxonomic scope" value="Bacteria"/>
</dbReference>
<accession>K9EQ03</accession>
<dbReference type="PANTHER" id="PTHR33434">
    <property type="entry name" value="DEGV DOMAIN-CONTAINING PROTEIN DR_1986-RELATED"/>
    <property type="match status" value="1"/>
</dbReference>
<proteinExistence type="predicted"/>
<dbReference type="InterPro" id="IPR003797">
    <property type="entry name" value="DegV"/>
</dbReference>
<dbReference type="Proteomes" id="UP000009875">
    <property type="component" value="Unassembled WGS sequence"/>
</dbReference>
<keyword evidence="2" id="KW-0446">Lipid-binding</keyword>
<gene>
    <name evidence="3" type="ORF">HMPREF9698_01288</name>
</gene>
<dbReference type="Gene3D" id="3.40.50.10170">
    <property type="match status" value="1"/>
</dbReference>
<protein>
    <submittedName>
        <fullName evidence="3">DegV family EDD domain-containing protein</fullName>
    </submittedName>
</protein>
<reference evidence="3 4" key="1">
    <citation type="submission" date="2012-09" db="EMBL/GenBank/DDBJ databases">
        <title>The Genome Sequence of Alloiococcus otitis ATCC 51267.</title>
        <authorList>
            <consortium name="The Broad Institute Genome Sequencing Platform"/>
            <person name="Earl A."/>
            <person name="Ward D."/>
            <person name="Feldgarden M."/>
            <person name="Gevers D."/>
            <person name="Huys G."/>
            <person name="Walker B."/>
            <person name="Young S.K."/>
            <person name="Zeng Q."/>
            <person name="Gargeya S."/>
            <person name="Fitzgerald M."/>
            <person name="Haas B."/>
            <person name="Abouelleil A."/>
            <person name="Alvarado L."/>
            <person name="Arachchi H.M."/>
            <person name="Berlin A.M."/>
            <person name="Chapman S.B."/>
            <person name="Goldberg J."/>
            <person name="Griggs A."/>
            <person name="Gujja S."/>
            <person name="Hansen M."/>
            <person name="Howarth C."/>
            <person name="Imamovic A."/>
            <person name="Larimer J."/>
            <person name="McCowen C."/>
            <person name="Montmayeur A."/>
            <person name="Murphy C."/>
            <person name="Neiman D."/>
            <person name="Pearson M."/>
            <person name="Priest M."/>
            <person name="Roberts A."/>
            <person name="Saif S."/>
            <person name="Shea T."/>
            <person name="Sisk P."/>
            <person name="Sykes S."/>
            <person name="Wortman J."/>
            <person name="Nusbaum C."/>
            <person name="Birren B."/>
        </authorList>
    </citation>
    <scope>NUCLEOTIDE SEQUENCE [LARGE SCALE GENOMIC DNA]</scope>
    <source>
        <strain evidence="3 4">ATCC 51267</strain>
    </source>
</reference>
<evidence type="ECO:0000256" key="2">
    <source>
        <dbReference type="ARBA" id="ARBA00023121"/>
    </source>
</evidence>
<dbReference type="NCBIfam" id="TIGR00762">
    <property type="entry name" value="DegV"/>
    <property type="match status" value="1"/>
</dbReference>
<dbReference type="HOGENOM" id="CLU_048251_4_2_9"/>
<dbReference type="STRING" id="883081.HMPREF9698_01288"/>
<dbReference type="InterPro" id="IPR043168">
    <property type="entry name" value="DegV_C"/>
</dbReference>
<name>K9EQ03_9LACT</name>
<dbReference type="Gene3D" id="3.30.1180.10">
    <property type="match status" value="1"/>
</dbReference>
<sequence length="297" mass="32712">MIKIMLDSASDQGPALRETYKLVNIPMSITVGKKEFIDDNDNNFKVETLHQYMREGKQPHTAQISPQVAMETFEAAAKAGDDVIFISISIRLSSSIQVAKNAMEEVKDRYPNFKGAVVDCRSASGAGTLLFLHGQALVEAGYNFDQVEAQLQKSAQEIAVFVAVDDIDWLIKGGRVSKTVGRVGSLLRVKPLISIDDTGFIRDSIVRGRDRVYTKMVDRLIDHIASPYEGQYIVVSHVGRPDMAERVKNYIIDQFGPVNIGIFAASPVIASHIGLGGMAVFGYEKKPELFEPVAFKS</sequence>
<dbReference type="SUPFAM" id="SSF82549">
    <property type="entry name" value="DAK1/DegV-like"/>
    <property type="match status" value="1"/>
</dbReference>
<comment type="caution">
    <text evidence="3">The sequence shown here is derived from an EMBL/GenBank/DDBJ whole genome shotgun (WGS) entry which is preliminary data.</text>
</comment>
<dbReference type="PROSITE" id="PS51482">
    <property type="entry name" value="DEGV"/>
    <property type="match status" value="1"/>
</dbReference>
<dbReference type="GO" id="GO:0008289">
    <property type="term" value="F:lipid binding"/>
    <property type="evidence" value="ECO:0007669"/>
    <property type="project" value="UniProtKB-KW"/>
</dbReference>
<dbReference type="InterPro" id="IPR050270">
    <property type="entry name" value="DegV_domain_contain"/>
</dbReference>
<dbReference type="AlphaFoldDB" id="K9EQ03"/>
<dbReference type="EMBL" id="AGXA01000029">
    <property type="protein sequence ID" value="EKU92982.1"/>
    <property type="molecule type" value="Genomic_DNA"/>
</dbReference>
<dbReference type="PANTHER" id="PTHR33434:SF2">
    <property type="entry name" value="FATTY ACID-BINDING PROTEIN TM_1468"/>
    <property type="match status" value="1"/>
</dbReference>
<dbReference type="OrthoDB" id="9780660at2"/>